<name>A0A0D2NNL3_HYPSF</name>
<dbReference type="AlphaFoldDB" id="A0A0D2NNL3"/>
<dbReference type="Proteomes" id="UP000054270">
    <property type="component" value="Unassembled WGS sequence"/>
</dbReference>
<reference evidence="2" key="1">
    <citation type="submission" date="2014-04" db="EMBL/GenBank/DDBJ databases">
        <title>Evolutionary Origins and Diversification of the Mycorrhizal Mutualists.</title>
        <authorList>
            <consortium name="DOE Joint Genome Institute"/>
            <consortium name="Mycorrhizal Genomics Consortium"/>
            <person name="Kohler A."/>
            <person name="Kuo A."/>
            <person name="Nagy L.G."/>
            <person name="Floudas D."/>
            <person name="Copeland A."/>
            <person name="Barry K.W."/>
            <person name="Cichocki N."/>
            <person name="Veneault-Fourrey C."/>
            <person name="LaButti K."/>
            <person name="Lindquist E.A."/>
            <person name="Lipzen A."/>
            <person name="Lundell T."/>
            <person name="Morin E."/>
            <person name="Murat C."/>
            <person name="Riley R."/>
            <person name="Ohm R."/>
            <person name="Sun H."/>
            <person name="Tunlid A."/>
            <person name="Henrissat B."/>
            <person name="Grigoriev I.V."/>
            <person name="Hibbett D.S."/>
            <person name="Martin F."/>
        </authorList>
    </citation>
    <scope>NUCLEOTIDE SEQUENCE [LARGE SCALE GENOMIC DNA]</scope>
    <source>
        <strain evidence="2">FD-334 SS-4</strain>
    </source>
</reference>
<gene>
    <name evidence="1" type="ORF">HYPSUDRAFT_961922</name>
</gene>
<keyword evidence="2" id="KW-1185">Reference proteome</keyword>
<organism evidence="1 2">
    <name type="scientific">Hypholoma sublateritium (strain FD-334 SS-4)</name>
    <dbReference type="NCBI Taxonomy" id="945553"/>
    <lineage>
        <taxon>Eukaryota</taxon>
        <taxon>Fungi</taxon>
        <taxon>Dikarya</taxon>
        <taxon>Basidiomycota</taxon>
        <taxon>Agaricomycotina</taxon>
        <taxon>Agaricomycetes</taxon>
        <taxon>Agaricomycetidae</taxon>
        <taxon>Agaricales</taxon>
        <taxon>Agaricineae</taxon>
        <taxon>Strophariaceae</taxon>
        <taxon>Hypholoma</taxon>
    </lineage>
</organism>
<sequence length="303" mass="35327">MFGDTPLCLPLELERRIFEMSSYSRNDSKHLFNLLLVARYVHDWIKPILYQTFLQSPKTRVPDIERYPTLDLNKIGKFGRNLLFSEEISHFQVTSLLSIFPNVENLAIWTNRTDLAHFQGCVEFQRLPLRRLSVFVASLTNIRLVGAPFQSLTHLELIRTRKEPWDSWKPLTALPRLTHLLINSVIPEKIAGNLLQLCPHLFCLIQLVSVYVVDKWTEEKRAHLCSNGGDHRFVSLTYTSEFHFIRDWQEGLNGGLDSWARSDCICIARQRKYFMDPASYWIPNDSSWTAGLNNAGWDWYLNL</sequence>
<evidence type="ECO:0000313" key="2">
    <source>
        <dbReference type="Proteomes" id="UP000054270"/>
    </source>
</evidence>
<evidence type="ECO:0008006" key="3">
    <source>
        <dbReference type="Google" id="ProtNLM"/>
    </source>
</evidence>
<dbReference type="EMBL" id="KN817590">
    <property type="protein sequence ID" value="KJA18361.1"/>
    <property type="molecule type" value="Genomic_DNA"/>
</dbReference>
<accession>A0A0D2NNL3</accession>
<dbReference type="OrthoDB" id="3021279at2759"/>
<proteinExistence type="predicted"/>
<evidence type="ECO:0000313" key="1">
    <source>
        <dbReference type="EMBL" id="KJA18361.1"/>
    </source>
</evidence>
<protein>
    <recommendedName>
        <fullName evidence="3">F-box domain-containing protein</fullName>
    </recommendedName>
</protein>